<comment type="caution">
    <text evidence="1">The sequence shown here is derived from an EMBL/GenBank/DDBJ whole genome shotgun (WGS) entry which is preliminary data.</text>
</comment>
<sequence length="182" mass="20280">MGKQAGEKKKRRGEEEEKEEAAASLRIRLDRTAKIRTQNGLPCLSGSVAFVFLSRPLETASFSNSRGFKFGSILFIANFLPVDSGAHQTRRTCVNSIKYGGEDIEDEGEGGVRQERMRELGPVIVENSSRILVGEFERRNDKGERERERERERQSYGDDGVGLLPFELPEIGSGAEKWGGVS</sequence>
<evidence type="ECO:0000313" key="2">
    <source>
        <dbReference type="Proteomes" id="UP001060085"/>
    </source>
</evidence>
<dbReference type="EMBL" id="CM044707">
    <property type="protein sequence ID" value="KAI5653878.1"/>
    <property type="molecule type" value="Genomic_DNA"/>
</dbReference>
<gene>
    <name evidence="1" type="ORF">M9H77_31065</name>
</gene>
<accession>A0ACB9ZYZ3</accession>
<organism evidence="1 2">
    <name type="scientific">Catharanthus roseus</name>
    <name type="common">Madagascar periwinkle</name>
    <name type="synonym">Vinca rosea</name>
    <dbReference type="NCBI Taxonomy" id="4058"/>
    <lineage>
        <taxon>Eukaryota</taxon>
        <taxon>Viridiplantae</taxon>
        <taxon>Streptophyta</taxon>
        <taxon>Embryophyta</taxon>
        <taxon>Tracheophyta</taxon>
        <taxon>Spermatophyta</taxon>
        <taxon>Magnoliopsida</taxon>
        <taxon>eudicotyledons</taxon>
        <taxon>Gunneridae</taxon>
        <taxon>Pentapetalae</taxon>
        <taxon>asterids</taxon>
        <taxon>lamiids</taxon>
        <taxon>Gentianales</taxon>
        <taxon>Apocynaceae</taxon>
        <taxon>Rauvolfioideae</taxon>
        <taxon>Vinceae</taxon>
        <taxon>Catharanthinae</taxon>
        <taxon>Catharanthus</taxon>
    </lineage>
</organism>
<keyword evidence="2" id="KW-1185">Reference proteome</keyword>
<protein>
    <submittedName>
        <fullName evidence="1">Uncharacterized protein</fullName>
    </submittedName>
</protein>
<reference evidence="2" key="1">
    <citation type="journal article" date="2023" name="Nat. Plants">
        <title>Single-cell RNA sequencing provides a high-resolution roadmap for understanding the multicellular compartmentation of specialized metabolism.</title>
        <authorList>
            <person name="Sun S."/>
            <person name="Shen X."/>
            <person name="Li Y."/>
            <person name="Li Y."/>
            <person name="Wang S."/>
            <person name="Li R."/>
            <person name="Zhang H."/>
            <person name="Shen G."/>
            <person name="Guo B."/>
            <person name="Wei J."/>
            <person name="Xu J."/>
            <person name="St-Pierre B."/>
            <person name="Chen S."/>
            <person name="Sun C."/>
        </authorList>
    </citation>
    <scope>NUCLEOTIDE SEQUENCE [LARGE SCALE GENOMIC DNA]</scope>
</reference>
<dbReference type="Proteomes" id="UP001060085">
    <property type="component" value="Linkage Group LG07"/>
</dbReference>
<evidence type="ECO:0000313" key="1">
    <source>
        <dbReference type="EMBL" id="KAI5653878.1"/>
    </source>
</evidence>
<proteinExistence type="predicted"/>
<name>A0ACB9ZYZ3_CATRO</name>